<name>N1QFA1_SPHMS</name>
<proteinExistence type="predicted"/>
<dbReference type="PANTHER" id="PTHR15696:SF0">
    <property type="entry name" value="TELOMERASE-BINDING PROTEIN EST1A"/>
    <property type="match status" value="1"/>
</dbReference>
<dbReference type="GO" id="GO:0000184">
    <property type="term" value="P:nuclear-transcribed mRNA catabolic process, nonsense-mediated decay"/>
    <property type="evidence" value="ECO:0007669"/>
    <property type="project" value="TreeGrafter"/>
</dbReference>
<organism evidence="2 3">
    <name type="scientific">Sphaerulina musiva (strain SO2202)</name>
    <name type="common">Poplar stem canker fungus</name>
    <name type="synonym">Septoria musiva</name>
    <dbReference type="NCBI Taxonomy" id="692275"/>
    <lineage>
        <taxon>Eukaryota</taxon>
        <taxon>Fungi</taxon>
        <taxon>Dikarya</taxon>
        <taxon>Ascomycota</taxon>
        <taxon>Pezizomycotina</taxon>
        <taxon>Dothideomycetes</taxon>
        <taxon>Dothideomycetidae</taxon>
        <taxon>Mycosphaerellales</taxon>
        <taxon>Mycosphaerellaceae</taxon>
        <taxon>Sphaerulina</taxon>
    </lineage>
</organism>
<accession>N1QFA1</accession>
<feature type="compositionally biased region" description="Polar residues" evidence="1">
    <location>
        <begin position="606"/>
        <end position="616"/>
    </location>
</feature>
<sequence>MARQTSTTGERWNIILQPDSSPISTPQLAAEVRTIYAGLVMVEAKCINIDAAQAATPSSPLGPEQWQALIGLHRTLLYEHHDFLMATQHPSSTPSLRGLANKYCMPARMWRHGIHAFLEVLRHRRPESQDYMLSFVYLAYQMMALLLETVPGFTDTWIECLGDLARYRMAIEEEREAHSTWGGVAARWYTMASDRHPSTGRLYHHLGILERPSLRKFCLYAKSLTCVLPFANARDSLAILCAPIVLDEQTIQSSQQSAEARIVTYHALVVSTRDLDTIQSVGRGSLQLLTEQPTKLRDFGAYFAATNIALLFEMGAATNGLWMLYNTVVNQATPGTPPPLGAGVHPVNATLATSTPESAISPYLQSTNAYFADSFNLIVRQYDSPEFIQDALSFVHVSLVCLHSLHTLRTRLGQSPPHTPRIPFDLGQLDFAALASFLTTLAQHDPITARMLECARQGVFMSLEQQESAKPLSEDYIIRGHIWSQFYFVPGFFDCQSEDDGRAIETADMMKSRAARVLWLGLFLAFHTDHLSYDVKTQIFSAATADASVSSSGQLMEQAPDIAHPAVVDLASVPIDRNSVLVAPGSAGTTCSDGSEDGYTMIKKPSVSSGESQTLT</sequence>
<evidence type="ECO:0000256" key="1">
    <source>
        <dbReference type="SAM" id="MobiDB-lite"/>
    </source>
</evidence>
<dbReference type="eggNOG" id="ENOG502QRU3">
    <property type="taxonomic scope" value="Eukaryota"/>
</dbReference>
<evidence type="ECO:0000313" key="3">
    <source>
        <dbReference type="Proteomes" id="UP000016931"/>
    </source>
</evidence>
<dbReference type="PANTHER" id="PTHR15696">
    <property type="entry name" value="SMG-7 SUPPRESSOR WITH MORPHOLOGICAL EFFECT ON GENITALIA PROTEIN 7"/>
    <property type="match status" value="1"/>
</dbReference>
<dbReference type="GO" id="GO:0042162">
    <property type="term" value="F:telomeric DNA binding"/>
    <property type="evidence" value="ECO:0007669"/>
    <property type="project" value="TreeGrafter"/>
</dbReference>
<dbReference type="FunFam" id="1.25.40.10:FF:000202">
    <property type="entry name" value="Unplaced genomic scaffold supercont1.7, whole genome shotgun sequence"/>
    <property type="match status" value="1"/>
</dbReference>
<dbReference type="EMBL" id="KB456267">
    <property type="protein sequence ID" value="EMF10392.1"/>
    <property type="molecule type" value="Genomic_DNA"/>
</dbReference>
<keyword evidence="3" id="KW-1185">Reference proteome</keyword>
<dbReference type="HOGENOM" id="CLU_010014_4_1_1"/>
<protein>
    <submittedName>
        <fullName evidence="2">Uncharacterized protein</fullName>
    </submittedName>
</protein>
<dbReference type="SUPFAM" id="SSF48452">
    <property type="entry name" value="TPR-like"/>
    <property type="match status" value="1"/>
</dbReference>
<dbReference type="GeneID" id="27906213"/>
<dbReference type="AlphaFoldDB" id="N1QFA1"/>
<dbReference type="Gene3D" id="1.25.40.10">
    <property type="entry name" value="Tetratricopeptide repeat domain"/>
    <property type="match status" value="1"/>
</dbReference>
<dbReference type="RefSeq" id="XP_016758513.1">
    <property type="nucleotide sequence ID" value="XM_016909076.1"/>
</dbReference>
<gene>
    <name evidence="2" type="ORF">SEPMUDRAFT_48591</name>
</gene>
<dbReference type="GO" id="GO:0070034">
    <property type="term" value="F:telomerase RNA binding"/>
    <property type="evidence" value="ECO:0007669"/>
    <property type="project" value="TreeGrafter"/>
</dbReference>
<feature type="region of interest" description="Disordered" evidence="1">
    <location>
        <begin position="586"/>
        <end position="616"/>
    </location>
</feature>
<dbReference type="OMA" id="WSILANY"/>
<dbReference type="Proteomes" id="UP000016931">
    <property type="component" value="Unassembled WGS sequence"/>
</dbReference>
<evidence type="ECO:0000313" key="2">
    <source>
        <dbReference type="EMBL" id="EMF10392.1"/>
    </source>
</evidence>
<dbReference type="STRING" id="692275.N1QFA1"/>
<reference evidence="2 3" key="1">
    <citation type="journal article" date="2012" name="PLoS Pathog.">
        <title>Diverse lifestyles and strategies of plant pathogenesis encoded in the genomes of eighteen Dothideomycetes fungi.</title>
        <authorList>
            <person name="Ohm R.A."/>
            <person name="Feau N."/>
            <person name="Henrissat B."/>
            <person name="Schoch C.L."/>
            <person name="Horwitz B.A."/>
            <person name="Barry K.W."/>
            <person name="Condon B.J."/>
            <person name="Copeland A.C."/>
            <person name="Dhillon B."/>
            <person name="Glaser F."/>
            <person name="Hesse C.N."/>
            <person name="Kosti I."/>
            <person name="LaButti K."/>
            <person name="Lindquist E.A."/>
            <person name="Lucas S."/>
            <person name="Salamov A.A."/>
            <person name="Bradshaw R.E."/>
            <person name="Ciuffetti L."/>
            <person name="Hamelin R.C."/>
            <person name="Kema G.H.J."/>
            <person name="Lawrence C."/>
            <person name="Scott J.A."/>
            <person name="Spatafora J.W."/>
            <person name="Turgeon B.G."/>
            <person name="de Wit P.J.G.M."/>
            <person name="Zhong S."/>
            <person name="Goodwin S.B."/>
            <person name="Grigoriev I.V."/>
        </authorList>
    </citation>
    <scope>NUCLEOTIDE SEQUENCE [LARGE SCALE GENOMIC DNA]</scope>
    <source>
        <strain evidence="2 3">SO2202</strain>
    </source>
</reference>
<dbReference type="InterPro" id="IPR045153">
    <property type="entry name" value="Est1/Ebs1-like"/>
</dbReference>
<dbReference type="GO" id="GO:0005697">
    <property type="term" value="C:telomerase holoenzyme complex"/>
    <property type="evidence" value="ECO:0007669"/>
    <property type="project" value="TreeGrafter"/>
</dbReference>
<dbReference type="InterPro" id="IPR011990">
    <property type="entry name" value="TPR-like_helical_dom_sf"/>
</dbReference>
<dbReference type="OrthoDB" id="2017974at2759"/>